<dbReference type="Gene3D" id="1.20.120.530">
    <property type="entry name" value="GntR ligand-binding domain-like"/>
    <property type="match status" value="1"/>
</dbReference>
<accession>A0A261SC25</accession>
<keyword evidence="3" id="KW-0804">Transcription</keyword>
<organism evidence="5 6">
    <name type="scientific">Bordetella genomosp. 10</name>
    <dbReference type="NCBI Taxonomy" id="1416804"/>
    <lineage>
        <taxon>Bacteria</taxon>
        <taxon>Pseudomonadati</taxon>
        <taxon>Pseudomonadota</taxon>
        <taxon>Betaproteobacteria</taxon>
        <taxon>Burkholderiales</taxon>
        <taxon>Alcaligenaceae</taxon>
        <taxon>Bordetella</taxon>
    </lineage>
</organism>
<evidence type="ECO:0000313" key="6">
    <source>
        <dbReference type="Proteomes" id="UP000216020"/>
    </source>
</evidence>
<reference evidence="6" key="1">
    <citation type="submission" date="2017-05" db="EMBL/GenBank/DDBJ databases">
        <title>Complete and WGS of Bordetella genogroups.</title>
        <authorList>
            <person name="Spilker T."/>
            <person name="Lipuma J."/>
        </authorList>
    </citation>
    <scope>NUCLEOTIDE SEQUENCE [LARGE SCALE GENOMIC DNA]</scope>
    <source>
        <strain evidence="6">AU16122</strain>
    </source>
</reference>
<dbReference type="Proteomes" id="UP000216020">
    <property type="component" value="Unassembled WGS sequence"/>
</dbReference>
<proteinExistence type="predicted"/>
<evidence type="ECO:0000313" key="5">
    <source>
        <dbReference type="EMBL" id="OZI34522.1"/>
    </source>
</evidence>
<keyword evidence="6" id="KW-1185">Reference proteome</keyword>
<dbReference type="PANTHER" id="PTHR43537">
    <property type="entry name" value="TRANSCRIPTIONAL REGULATOR, GNTR FAMILY"/>
    <property type="match status" value="1"/>
</dbReference>
<dbReference type="SUPFAM" id="SSF48008">
    <property type="entry name" value="GntR ligand-binding domain-like"/>
    <property type="match status" value="1"/>
</dbReference>
<dbReference type="GO" id="GO:0003677">
    <property type="term" value="F:DNA binding"/>
    <property type="evidence" value="ECO:0007669"/>
    <property type="project" value="UniProtKB-KW"/>
</dbReference>
<dbReference type="PANTHER" id="PTHR43537:SF51">
    <property type="entry name" value="HTH-TYPE TRANSCRIPTIONAL REGULATOR LGOR-RELATED"/>
    <property type="match status" value="1"/>
</dbReference>
<dbReference type="EMBL" id="NEVM01000002">
    <property type="protein sequence ID" value="OZI34522.1"/>
    <property type="molecule type" value="Genomic_DNA"/>
</dbReference>
<protein>
    <submittedName>
        <fullName evidence="5">GntR family transcriptional regulator</fullName>
    </submittedName>
</protein>
<gene>
    <name evidence="5" type="ORF">CAL29_13530</name>
</gene>
<keyword evidence="1" id="KW-0805">Transcription regulation</keyword>
<dbReference type="AlphaFoldDB" id="A0A261SC25"/>
<dbReference type="InterPro" id="IPR036390">
    <property type="entry name" value="WH_DNA-bd_sf"/>
</dbReference>
<keyword evidence="2" id="KW-0238">DNA-binding</keyword>
<dbReference type="OrthoDB" id="8066003at2"/>
<dbReference type="CDD" id="cd07377">
    <property type="entry name" value="WHTH_GntR"/>
    <property type="match status" value="1"/>
</dbReference>
<dbReference type="InterPro" id="IPR000524">
    <property type="entry name" value="Tscrpt_reg_HTH_GntR"/>
</dbReference>
<dbReference type="GO" id="GO:0003700">
    <property type="term" value="F:DNA-binding transcription factor activity"/>
    <property type="evidence" value="ECO:0007669"/>
    <property type="project" value="InterPro"/>
</dbReference>
<evidence type="ECO:0000256" key="3">
    <source>
        <dbReference type="ARBA" id="ARBA00023163"/>
    </source>
</evidence>
<dbReference type="Gene3D" id="1.10.10.10">
    <property type="entry name" value="Winged helix-like DNA-binding domain superfamily/Winged helix DNA-binding domain"/>
    <property type="match status" value="1"/>
</dbReference>
<name>A0A261SC25_9BORD</name>
<dbReference type="RefSeq" id="WP_094853512.1">
    <property type="nucleotide sequence ID" value="NZ_NEVM01000002.1"/>
</dbReference>
<dbReference type="InterPro" id="IPR011711">
    <property type="entry name" value="GntR_C"/>
</dbReference>
<evidence type="ECO:0000256" key="2">
    <source>
        <dbReference type="ARBA" id="ARBA00023125"/>
    </source>
</evidence>
<comment type="caution">
    <text evidence="5">The sequence shown here is derived from an EMBL/GenBank/DDBJ whole genome shotgun (WGS) entry which is preliminary data.</text>
</comment>
<evidence type="ECO:0000256" key="1">
    <source>
        <dbReference type="ARBA" id="ARBA00023015"/>
    </source>
</evidence>
<evidence type="ECO:0000259" key="4">
    <source>
        <dbReference type="PROSITE" id="PS50949"/>
    </source>
</evidence>
<dbReference type="Pfam" id="PF07729">
    <property type="entry name" value="FCD"/>
    <property type="match status" value="1"/>
</dbReference>
<dbReference type="Pfam" id="PF00392">
    <property type="entry name" value="GntR"/>
    <property type="match status" value="1"/>
</dbReference>
<dbReference type="SMART" id="SM00345">
    <property type="entry name" value="HTH_GNTR"/>
    <property type="match status" value="2"/>
</dbReference>
<dbReference type="PROSITE" id="PS50949">
    <property type="entry name" value="HTH_GNTR"/>
    <property type="match status" value="1"/>
</dbReference>
<dbReference type="InterPro" id="IPR008920">
    <property type="entry name" value="TF_FadR/GntR_C"/>
</dbReference>
<dbReference type="SUPFAM" id="SSF46785">
    <property type="entry name" value="Winged helix' DNA-binding domain"/>
    <property type="match status" value="1"/>
</dbReference>
<dbReference type="InterPro" id="IPR036388">
    <property type="entry name" value="WH-like_DNA-bd_sf"/>
</dbReference>
<sequence length="302" mass="34174">MAIKTDGAADTQPARITRLQRELAQRLAQDIAAGVFELDSHLSEKALSERYEVSRTPVRGALRLLAESGLARCKPNSGYYVARRARGDDAVATPEGAPMTSEDLYRRLVADRSQRLIEDSFTDSELLHRYGVPRSILMKTLLRMASEGVLEKRQGHGWRFPASLADDDVRKESYRFRMMVECAGLREPGFNVDARAFRDMRERHEALLADSRRPIATGDFFALNSAFHEMLARCSGNRFILQAVQQQNQLRQLDAHPASYPVSTLERYVREHLDILDAMEAGDQEWAAAVMQRHLKATQWAA</sequence>
<dbReference type="SMART" id="SM00895">
    <property type="entry name" value="FCD"/>
    <property type="match status" value="1"/>
</dbReference>
<feature type="domain" description="HTH gntR-type" evidence="4">
    <location>
        <begin position="17"/>
        <end position="84"/>
    </location>
</feature>